<dbReference type="Proteomes" id="UP001138500">
    <property type="component" value="Unassembled WGS sequence"/>
</dbReference>
<comment type="subcellular location">
    <subcellularLocation>
        <location evidence="1">Nucleus</location>
    </subcellularLocation>
</comment>
<evidence type="ECO:0000256" key="3">
    <source>
        <dbReference type="ARBA" id="ARBA00022664"/>
    </source>
</evidence>
<keyword evidence="10" id="KW-1185">Reference proteome</keyword>
<dbReference type="InterPro" id="IPR051372">
    <property type="entry name" value="CWC21"/>
</dbReference>
<dbReference type="EMBL" id="RIBY02001112">
    <property type="protein sequence ID" value="KAH9832786.1"/>
    <property type="molecule type" value="Genomic_DNA"/>
</dbReference>
<reference evidence="9 10" key="2">
    <citation type="journal article" date="2021" name="Curr. Genet.">
        <title>Genetic response to nitrogen starvation in the aggressive Eucalyptus foliar pathogen Teratosphaeria destructans.</title>
        <authorList>
            <person name="Havenga M."/>
            <person name="Wingfield B.D."/>
            <person name="Wingfield M.J."/>
            <person name="Dreyer L.L."/>
            <person name="Roets F."/>
            <person name="Aylward J."/>
        </authorList>
    </citation>
    <scope>NUCLEOTIDE SEQUENCE [LARGE SCALE GENOMIC DNA]</scope>
    <source>
        <strain evidence="9">CMW44962</strain>
    </source>
</reference>
<dbReference type="CDD" id="cd21372">
    <property type="entry name" value="cwf21_CWC21-like"/>
    <property type="match status" value="1"/>
</dbReference>
<comment type="similarity">
    <text evidence="2">Belongs to the CWC21 family.</text>
</comment>
<protein>
    <submittedName>
        <fullName evidence="9">Pre-mRNA-splicing factor CWC21</fullName>
    </submittedName>
</protein>
<evidence type="ECO:0000313" key="10">
    <source>
        <dbReference type="Proteomes" id="UP001138500"/>
    </source>
</evidence>
<organism evidence="9 10">
    <name type="scientific">Teratosphaeria destructans</name>
    <dbReference type="NCBI Taxonomy" id="418781"/>
    <lineage>
        <taxon>Eukaryota</taxon>
        <taxon>Fungi</taxon>
        <taxon>Dikarya</taxon>
        <taxon>Ascomycota</taxon>
        <taxon>Pezizomycotina</taxon>
        <taxon>Dothideomycetes</taxon>
        <taxon>Dothideomycetidae</taxon>
        <taxon>Mycosphaerellales</taxon>
        <taxon>Teratosphaeriaceae</taxon>
        <taxon>Teratosphaeria</taxon>
    </lineage>
</organism>
<dbReference type="Gene3D" id="6.10.140.420">
    <property type="match status" value="1"/>
</dbReference>
<evidence type="ECO:0000259" key="8">
    <source>
        <dbReference type="SMART" id="SM01115"/>
    </source>
</evidence>
<evidence type="ECO:0000256" key="4">
    <source>
        <dbReference type="ARBA" id="ARBA00022728"/>
    </source>
</evidence>
<comment type="caution">
    <text evidence="9">The sequence shown here is derived from an EMBL/GenBank/DDBJ whole genome shotgun (WGS) entry which is preliminary data.</text>
</comment>
<proteinExistence type="inferred from homology"/>
<dbReference type="PANTHER" id="PTHR36562">
    <property type="entry name" value="SERINE/ARGININE REPETITIVE MATRIX 2"/>
    <property type="match status" value="1"/>
</dbReference>
<dbReference type="PANTHER" id="PTHR36562:SF5">
    <property type="entry name" value="SERINE_ARGININE REPETITIVE MATRIX 2"/>
    <property type="match status" value="1"/>
</dbReference>
<dbReference type="Pfam" id="PF08312">
    <property type="entry name" value="cwf21"/>
    <property type="match status" value="1"/>
</dbReference>
<dbReference type="InterPro" id="IPR013170">
    <property type="entry name" value="mRNA_splic_Cwf21_dom"/>
</dbReference>
<dbReference type="SMART" id="SM01115">
    <property type="entry name" value="cwf21"/>
    <property type="match status" value="1"/>
</dbReference>
<feature type="compositionally biased region" description="Polar residues" evidence="7">
    <location>
        <begin position="1"/>
        <end position="23"/>
    </location>
</feature>
<feature type="compositionally biased region" description="Basic and acidic residues" evidence="7">
    <location>
        <begin position="51"/>
        <end position="60"/>
    </location>
</feature>
<evidence type="ECO:0000256" key="1">
    <source>
        <dbReference type="ARBA" id="ARBA00004123"/>
    </source>
</evidence>
<keyword evidence="6" id="KW-0539">Nucleus</keyword>
<feature type="region of interest" description="Disordered" evidence="7">
    <location>
        <begin position="1"/>
        <end position="60"/>
    </location>
</feature>
<sequence length="167" mass="19456">MSSNVGLSTPRGSGTSGYVQRNLSHLKPRDTTQPYPKDLDLHKLKHKHRQPDKDILEHDRKRDIEVKVFELRDRLEDEGVDEDDIDARCDTLRKELEDQQAKSGGKGSNKNLKAHQVHELAQAKIEESEKLRKALGISRDYEEGSHWKRQEERRVERERELAKGERD</sequence>
<feature type="region of interest" description="Disordered" evidence="7">
    <location>
        <begin position="141"/>
        <end position="167"/>
    </location>
</feature>
<feature type="domain" description="CWF21" evidence="8">
    <location>
        <begin position="56"/>
        <end position="101"/>
    </location>
</feature>
<dbReference type="GO" id="GO:0006397">
    <property type="term" value="P:mRNA processing"/>
    <property type="evidence" value="ECO:0007669"/>
    <property type="project" value="UniProtKB-KW"/>
</dbReference>
<reference evidence="9 10" key="1">
    <citation type="journal article" date="2018" name="IMA Fungus">
        <title>IMA Genome-F 10: Nine draft genome sequences of Claviceps purpurea s.lat., including C. arundinis, C. humidiphila, and C. cf. spartinae, pseudomolecules for the pitch canker pathogen Fusarium circinatum, draft genome of Davidsoniella eucalypti, Grosmannia galeiformis, Quambalaria eucalypti, and Teratosphaeria destructans.</title>
        <authorList>
            <person name="Wingfield B.D."/>
            <person name="Liu M."/>
            <person name="Nguyen H.D."/>
            <person name="Lane F.A."/>
            <person name="Morgan S.W."/>
            <person name="De Vos L."/>
            <person name="Wilken P.M."/>
            <person name="Duong T.A."/>
            <person name="Aylward J."/>
            <person name="Coetzee M.P."/>
            <person name="Dadej K."/>
            <person name="De Beer Z.W."/>
            <person name="Findlay W."/>
            <person name="Havenga M."/>
            <person name="Kolarik M."/>
            <person name="Menzies J.G."/>
            <person name="Naidoo K."/>
            <person name="Pochopski O."/>
            <person name="Shoukouhi P."/>
            <person name="Santana Q.C."/>
            <person name="Seifert K.A."/>
            <person name="Soal N."/>
            <person name="Steenkamp E.T."/>
            <person name="Tatham C.T."/>
            <person name="van der Nest M.A."/>
            <person name="Wingfield M.J."/>
        </authorList>
    </citation>
    <scope>NUCLEOTIDE SEQUENCE [LARGE SCALE GENOMIC DNA]</scope>
    <source>
        <strain evidence="9">CMW44962</strain>
    </source>
</reference>
<accession>A0A9W7W3Y3</accession>
<evidence type="ECO:0000256" key="7">
    <source>
        <dbReference type="SAM" id="MobiDB-lite"/>
    </source>
</evidence>
<keyword evidence="5" id="KW-0508">mRNA splicing</keyword>
<evidence type="ECO:0000256" key="6">
    <source>
        <dbReference type="ARBA" id="ARBA00023242"/>
    </source>
</evidence>
<dbReference type="GO" id="GO:0005681">
    <property type="term" value="C:spliceosomal complex"/>
    <property type="evidence" value="ECO:0007669"/>
    <property type="project" value="UniProtKB-KW"/>
</dbReference>
<evidence type="ECO:0000256" key="2">
    <source>
        <dbReference type="ARBA" id="ARBA00005954"/>
    </source>
</evidence>
<dbReference type="GO" id="GO:0008380">
    <property type="term" value="P:RNA splicing"/>
    <property type="evidence" value="ECO:0007669"/>
    <property type="project" value="UniProtKB-KW"/>
</dbReference>
<gene>
    <name evidence="9" type="ORF">Tdes44962_MAKER00267</name>
</gene>
<dbReference type="AlphaFoldDB" id="A0A9W7W3Y3"/>
<keyword evidence="4" id="KW-0747">Spliceosome</keyword>
<feature type="region of interest" description="Disordered" evidence="7">
    <location>
        <begin position="96"/>
        <end position="125"/>
    </location>
</feature>
<dbReference type="OrthoDB" id="10267305at2759"/>
<evidence type="ECO:0000313" key="9">
    <source>
        <dbReference type="EMBL" id="KAH9832786.1"/>
    </source>
</evidence>
<evidence type="ECO:0000256" key="5">
    <source>
        <dbReference type="ARBA" id="ARBA00023187"/>
    </source>
</evidence>
<keyword evidence="3" id="KW-0507">mRNA processing</keyword>
<name>A0A9W7W3Y3_9PEZI</name>